<proteinExistence type="predicted"/>
<reference evidence="2" key="1">
    <citation type="journal article" date="2019" name="Int. J. Syst. Evol. Microbiol.">
        <title>The Global Catalogue of Microorganisms (GCM) 10K type strain sequencing project: providing services to taxonomists for standard genome sequencing and annotation.</title>
        <authorList>
            <consortium name="The Broad Institute Genomics Platform"/>
            <consortium name="The Broad Institute Genome Sequencing Center for Infectious Disease"/>
            <person name="Wu L."/>
            <person name="Ma J."/>
        </authorList>
    </citation>
    <scope>NUCLEOTIDE SEQUENCE [LARGE SCALE GENOMIC DNA]</scope>
    <source>
        <strain evidence="2">CGMCC 1.8985</strain>
    </source>
</reference>
<gene>
    <name evidence="1" type="ORF">GCM10011394_17460</name>
</gene>
<accession>A0ABQ2EE12</accession>
<protein>
    <submittedName>
        <fullName evidence="1">Uncharacterized protein</fullName>
    </submittedName>
</protein>
<dbReference type="RefSeq" id="WP_132984708.1">
    <property type="nucleotide sequence ID" value="NZ_BMME01000001.1"/>
</dbReference>
<keyword evidence="2" id="KW-1185">Reference proteome</keyword>
<dbReference type="Proteomes" id="UP000599009">
    <property type="component" value="Unassembled WGS sequence"/>
</dbReference>
<dbReference type="EMBL" id="BMME01000001">
    <property type="protein sequence ID" value="GGK08587.1"/>
    <property type="molecule type" value="Genomic_DNA"/>
</dbReference>
<sequence>MSQTTETIRVRMLVDNHEHAGKRLAKDAIVKVAPHVAQQMVAFKAAELVTSGAKTAASAKKD</sequence>
<name>A0ABQ2EE12_9GAMM</name>
<organism evidence="1 2">
    <name type="scientific">Luteimonas terricola</name>
    <dbReference type="NCBI Taxonomy" id="645597"/>
    <lineage>
        <taxon>Bacteria</taxon>
        <taxon>Pseudomonadati</taxon>
        <taxon>Pseudomonadota</taxon>
        <taxon>Gammaproteobacteria</taxon>
        <taxon>Lysobacterales</taxon>
        <taxon>Lysobacteraceae</taxon>
        <taxon>Luteimonas</taxon>
    </lineage>
</organism>
<evidence type="ECO:0000313" key="2">
    <source>
        <dbReference type="Proteomes" id="UP000599009"/>
    </source>
</evidence>
<evidence type="ECO:0000313" key="1">
    <source>
        <dbReference type="EMBL" id="GGK08587.1"/>
    </source>
</evidence>
<comment type="caution">
    <text evidence="1">The sequence shown here is derived from an EMBL/GenBank/DDBJ whole genome shotgun (WGS) entry which is preliminary data.</text>
</comment>